<sequence>MVKLGRQSFSTILDLMKSASHLLQTWQCHSNLTSCYSSFHTLHHFNLRHSNVFIFSASFHVTLDSPACRTLRCISTSVFHIDSKVFIQRHGHGSDELRFFFHSIYRPRQFAILSRLSLPNTFTMSPASLPIFILLVSGIPCLIRPAAAGCELKNCGRLANISQPFWLRDLQQPGICGSPAFELTCEDNLPVLVNVNYPFLHIQDIFYQNKSFLVNNSYFSAGDCQIPHHNLSLNHPDRFRVSSANRELFFFRNCTAPPSNVAKMVQCAGNGTFAYLGGRYGVAEPLISSSACNKSIMVPVLLHERDEKGGSLLGSSSKNGFLVEYEYDGVDYCLECRESGGECSHRDKFKCICRDGRSELRRCSMFTDTTTNTLLPLFLK</sequence>
<dbReference type="AlphaFoldDB" id="A0AAQ3K8Z1"/>
<dbReference type="EMBL" id="CP136892">
    <property type="protein sequence ID" value="WOL02828.1"/>
    <property type="molecule type" value="Genomic_DNA"/>
</dbReference>
<evidence type="ECO:0008006" key="8">
    <source>
        <dbReference type="Google" id="ProtNLM"/>
    </source>
</evidence>
<dbReference type="GO" id="GO:0030247">
    <property type="term" value="F:polysaccharide binding"/>
    <property type="evidence" value="ECO:0007669"/>
    <property type="project" value="InterPro"/>
</dbReference>
<reference evidence="6 7" key="1">
    <citation type="submission" date="2023-10" db="EMBL/GenBank/DDBJ databases">
        <title>Chromosome-scale genome assembly provides insights into flower coloration mechanisms of Canna indica.</title>
        <authorList>
            <person name="Li C."/>
        </authorList>
    </citation>
    <scope>NUCLEOTIDE SEQUENCE [LARGE SCALE GENOMIC DNA]</scope>
    <source>
        <tissue evidence="6">Flower</tissue>
    </source>
</reference>
<dbReference type="PANTHER" id="PTHR33138">
    <property type="entry name" value="OS01G0690200 PROTEIN"/>
    <property type="match status" value="1"/>
</dbReference>
<protein>
    <recommendedName>
        <fullName evidence="8">Wall-associated receptor kinase galacturonan-binding domain-containing protein</fullName>
    </recommendedName>
</protein>
<dbReference type="InterPro" id="IPR032872">
    <property type="entry name" value="WAK_assoc_C"/>
</dbReference>
<evidence type="ECO:0000313" key="6">
    <source>
        <dbReference type="EMBL" id="WOL02828.1"/>
    </source>
</evidence>
<organism evidence="6 7">
    <name type="scientific">Canna indica</name>
    <name type="common">Indian-shot</name>
    <dbReference type="NCBI Taxonomy" id="4628"/>
    <lineage>
        <taxon>Eukaryota</taxon>
        <taxon>Viridiplantae</taxon>
        <taxon>Streptophyta</taxon>
        <taxon>Embryophyta</taxon>
        <taxon>Tracheophyta</taxon>
        <taxon>Spermatophyta</taxon>
        <taxon>Magnoliopsida</taxon>
        <taxon>Liliopsida</taxon>
        <taxon>Zingiberales</taxon>
        <taxon>Cannaceae</taxon>
        <taxon>Canna</taxon>
    </lineage>
</organism>
<evidence type="ECO:0000259" key="4">
    <source>
        <dbReference type="Pfam" id="PF13947"/>
    </source>
</evidence>
<keyword evidence="2" id="KW-0732">Signal</keyword>
<dbReference type="GO" id="GO:0016020">
    <property type="term" value="C:membrane"/>
    <property type="evidence" value="ECO:0007669"/>
    <property type="project" value="UniProtKB-SubCell"/>
</dbReference>
<evidence type="ECO:0000313" key="7">
    <source>
        <dbReference type="Proteomes" id="UP001327560"/>
    </source>
</evidence>
<evidence type="ECO:0000256" key="3">
    <source>
        <dbReference type="ARBA" id="ARBA00023180"/>
    </source>
</evidence>
<dbReference type="Pfam" id="PF14380">
    <property type="entry name" value="WAK_assoc"/>
    <property type="match status" value="1"/>
</dbReference>
<feature type="domain" description="Wall-associated receptor kinase galacturonan-binding" evidence="4">
    <location>
        <begin position="150"/>
        <end position="215"/>
    </location>
</feature>
<keyword evidence="7" id="KW-1185">Reference proteome</keyword>
<accession>A0AAQ3K8Z1</accession>
<proteinExistence type="predicted"/>
<dbReference type="InterPro" id="IPR025287">
    <property type="entry name" value="WAK_GUB"/>
</dbReference>
<gene>
    <name evidence="6" type="ORF">Cni_G11547</name>
</gene>
<evidence type="ECO:0000256" key="1">
    <source>
        <dbReference type="ARBA" id="ARBA00004167"/>
    </source>
</evidence>
<feature type="domain" description="Wall-associated receptor kinase C-terminal" evidence="5">
    <location>
        <begin position="288"/>
        <end position="356"/>
    </location>
</feature>
<evidence type="ECO:0000256" key="2">
    <source>
        <dbReference type="ARBA" id="ARBA00022729"/>
    </source>
</evidence>
<keyword evidence="3" id="KW-0325">Glycoprotein</keyword>
<dbReference type="Pfam" id="PF13947">
    <property type="entry name" value="GUB_WAK_bind"/>
    <property type="match status" value="1"/>
</dbReference>
<comment type="subcellular location">
    <subcellularLocation>
        <location evidence="1">Membrane</location>
        <topology evidence="1">Single-pass membrane protein</topology>
    </subcellularLocation>
</comment>
<dbReference type="Proteomes" id="UP001327560">
    <property type="component" value="Chromosome 3"/>
</dbReference>
<evidence type="ECO:0000259" key="5">
    <source>
        <dbReference type="Pfam" id="PF14380"/>
    </source>
</evidence>
<dbReference type="PANTHER" id="PTHR33138:SF75">
    <property type="entry name" value="WALL-ASSOCIATED RECEPTOR KINASE GALACTURONAN-BINDING DOMAIN-CONTAINING PROTEIN"/>
    <property type="match status" value="1"/>
</dbReference>
<name>A0AAQ3K8Z1_9LILI</name>